<comment type="caution">
    <text evidence="1">The sequence shown here is derived from an EMBL/GenBank/DDBJ whole genome shotgun (WGS) entry which is preliminary data.</text>
</comment>
<organism evidence="1 2">
    <name type="scientific">Kiloniella laminariae</name>
    <dbReference type="NCBI Taxonomy" id="454162"/>
    <lineage>
        <taxon>Bacteria</taxon>
        <taxon>Pseudomonadati</taxon>
        <taxon>Pseudomonadota</taxon>
        <taxon>Alphaproteobacteria</taxon>
        <taxon>Rhodospirillales</taxon>
        <taxon>Kiloniellaceae</taxon>
        <taxon>Kiloniella</taxon>
    </lineage>
</organism>
<name>A0ABT4LRG1_9PROT</name>
<evidence type="ECO:0000313" key="1">
    <source>
        <dbReference type="EMBL" id="MCZ4282916.1"/>
    </source>
</evidence>
<dbReference type="EMBL" id="JAPWGY010000012">
    <property type="protein sequence ID" value="MCZ4282916.1"/>
    <property type="molecule type" value="Genomic_DNA"/>
</dbReference>
<protein>
    <submittedName>
        <fullName evidence="1">DOPA 4,5-dioxygenase family protein</fullName>
    </submittedName>
</protein>
<sequence>MIDHRPVQAQKISEFDKAVGLELADFHLHVYYDATTIEQAKQLCLAAATRFGLRMGFMHEKPVGPHPRWSCQLSVPPEKFGAVVTWFSLNRKGLTLFIHPDSGRALQDHRDHAIWMGEMLELDLSIFS</sequence>
<proteinExistence type="predicted"/>
<gene>
    <name evidence="1" type="ORF">O4H49_19175</name>
</gene>
<dbReference type="SUPFAM" id="SSF143410">
    <property type="entry name" value="DOPA-like"/>
    <property type="match status" value="1"/>
</dbReference>
<evidence type="ECO:0000313" key="2">
    <source>
        <dbReference type="Proteomes" id="UP001069802"/>
    </source>
</evidence>
<dbReference type="Proteomes" id="UP001069802">
    <property type="component" value="Unassembled WGS sequence"/>
</dbReference>
<dbReference type="Gene3D" id="3.30.70.1240">
    <property type="entry name" value="DOPA-like domains"/>
    <property type="match status" value="1"/>
</dbReference>
<dbReference type="InterPro" id="IPR014980">
    <property type="entry name" value="DOPA_dioxygen"/>
</dbReference>
<reference evidence="1" key="1">
    <citation type="submission" date="2022-12" db="EMBL/GenBank/DDBJ databases">
        <title>Bacterial isolates from different developmental stages of Nematostella vectensis.</title>
        <authorList>
            <person name="Fraune S."/>
        </authorList>
    </citation>
    <scope>NUCLEOTIDE SEQUENCE</scope>
    <source>
        <strain evidence="1">G21630-S1</strain>
    </source>
</reference>
<dbReference type="PANTHER" id="PTHR36423">
    <property type="entry name" value="AFR070WP"/>
    <property type="match status" value="1"/>
</dbReference>
<dbReference type="Pfam" id="PF08883">
    <property type="entry name" value="DOPA_dioxygen"/>
    <property type="match status" value="1"/>
</dbReference>
<dbReference type="InterPro" id="IPR023389">
    <property type="entry name" value="DOPA-like_sf"/>
</dbReference>
<dbReference type="PIRSF" id="PIRSF028139">
    <property type="entry name" value="DOPA-diox_rel_Mll2280"/>
    <property type="match status" value="1"/>
</dbReference>
<accession>A0ABT4LRG1</accession>
<dbReference type="PANTHER" id="PTHR36423:SF2">
    <property type="entry name" value="AFR070WP"/>
    <property type="match status" value="1"/>
</dbReference>
<dbReference type="RefSeq" id="WP_269425058.1">
    <property type="nucleotide sequence ID" value="NZ_JAPWGY010000012.1"/>
</dbReference>
<keyword evidence="2" id="KW-1185">Reference proteome</keyword>